<proteinExistence type="predicted"/>
<feature type="region of interest" description="Disordered" evidence="1">
    <location>
        <begin position="69"/>
        <end position="89"/>
    </location>
</feature>
<keyword evidence="2" id="KW-1133">Transmembrane helix</keyword>
<dbReference type="Proteomes" id="UP000269198">
    <property type="component" value="Unassembled WGS sequence"/>
</dbReference>
<reference evidence="3 4" key="1">
    <citation type="submission" date="2018-11" db="EMBL/GenBank/DDBJ databases">
        <title>The genome draft of YIM 96095.</title>
        <authorList>
            <person name="Tang S.-K."/>
            <person name="Chunyu W.-X."/>
            <person name="Feng Y.-Z."/>
        </authorList>
    </citation>
    <scope>NUCLEOTIDE SEQUENCE [LARGE SCALE GENOMIC DNA]</scope>
    <source>
        <strain evidence="3 4">YIM 96095</strain>
    </source>
</reference>
<dbReference type="InterPro" id="IPR025323">
    <property type="entry name" value="DUF4229"/>
</dbReference>
<feature type="transmembrane region" description="Helical" evidence="2">
    <location>
        <begin position="31"/>
        <end position="48"/>
    </location>
</feature>
<keyword evidence="2" id="KW-0472">Membrane</keyword>
<evidence type="ECO:0000256" key="2">
    <source>
        <dbReference type="SAM" id="Phobius"/>
    </source>
</evidence>
<protein>
    <submittedName>
        <fullName evidence="3">DUF4229 domain-containing protein</fullName>
    </submittedName>
</protein>
<dbReference type="EMBL" id="RJMB01000027">
    <property type="protein sequence ID" value="RNL82022.1"/>
    <property type="molecule type" value="Genomic_DNA"/>
</dbReference>
<dbReference type="RefSeq" id="WP_123203083.1">
    <property type="nucleotide sequence ID" value="NZ_RJMB01000027.1"/>
</dbReference>
<keyword evidence="2" id="KW-0812">Transmembrane</keyword>
<accession>A0A3N0E2E9</accession>
<evidence type="ECO:0000313" key="3">
    <source>
        <dbReference type="EMBL" id="RNL82022.1"/>
    </source>
</evidence>
<evidence type="ECO:0000256" key="1">
    <source>
        <dbReference type="SAM" id="MobiDB-lite"/>
    </source>
</evidence>
<evidence type="ECO:0000313" key="4">
    <source>
        <dbReference type="Proteomes" id="UP000269198"/>
    </source>
</evidence>
<comment type="caution">
    <text evidence="3">The sequence shown here is derived from an EMBL/GenBank/DDBJ whole genome shotgun (WGS) entry which is preliminary data.</text>
</comment>
<sequence>MRSVITYTASRILIFAVAYGVIFLLGARGALGLILAFLVSGLVSYVLLSEQRDSISAAIVEWRRRRRSLADRLSEGAAKEDDEDARPPR</sequence>
<dbReference type="AlphaFoldDB" id="A0A3N0E2E9"/>
<gene>
    <name evidence="3" type="ORF">EFW17_20670</name>
</gene>
<feature type="transmembrane region" description="Helical" evidence="2">
    <location>
        <begin position="7"/>
        <end position="25"/>
    </location>
</feature>
<dbReference type="Pfam" id="PF14012">
    <property type="entry name" value="DUF4229"/>
    <property type="match status" value="1"/>
</dbReference>
<name>A0A3N0E2E9_9ACTN</name>
<organism evidence="3 4">
    <name type="scientific">Halostreptopolyspora alba</name>
    <dbReference type="NCBI Taxonomy" id="2487137"/>
    <lineage>
        <taxon>Bacteria</taxon>
        <taxon>Bacillati</taxon>
        <taxon>Actinomycetota</taxon>
        <taxon>Actinomycetes</taxon>
        <taxon>Streptosporangiales</taxon>
        <taxon>Nocardiopsidaceae</taxon>
        <taxon>Halostreptopolyspora</taxon>
    </lineage>
</organism>
<keyword evidence="4" id="KW-1185">Reference proteome</keyword>